<proteinExistence type="predicted"/>
<name>A0A9Q1CT34_HOLLE</name>
<reference evidence="2" key="1">
    <citation type="submission" date="2021-10" db="EMBL/GenBank/DDBJ databases">
        <title>Tropical sea cucumber genome reveals ecological adaptation and Cuvierian tubules defense mechanism.</title>
        <authorList>
            <person name="Chen T."/>
        </authorList>
    </citation>
    <scope>NUCLEOTIDE SEQUENCE</scope>
    <source>
        <strain evidence="2">Nanhai2018</strain>
        <tissue evidence="2">Muscle</tissue>
    </source>
</reference>
<comment type="caution">
    <text evidence="2">The sequence shown here is derived from an EMBL/GenBank/DDBJ whole genome shotgun (WGS) entry which is preliminary data.</text>
</comment>
<gene>
    <name evidence="2" type="ORF">HOLleu_04539</name>
</gene>
<dbReference type="AlphaFoldDB" id="A0A9Q1CT34"/>
<evidence type="ECO:0000313" key="2">
    <source>
        <dbReference type="EMBL" id="KAJ8051097.1"/>
    </source>
</evidence>
<organism evidence="2 3">
    <name type="scientific">Holothuria leucospilota</name>
    <name type="common">Black long sea cucumber</name>
    <name type="synonym">Mertensiothuria leucospilota</name>
    <dbReference type="NCBI Taxonomy" id="206669"/>
    <lineage>
        <taxon>Eukaryota</taxon>
        <taxon>Metazoa</taxon>
        <taxon>Echinodermata</taxon>
        <taxon>Eleutherozoa</taxon>
        <taxon>Echinozoa</taxon>
        <taxon>Holothuroidea</taxon>
        <taxon>Aspidochirotacea</taxon>
        <taxon>Aspidochirotida</taxon>
        <taxon>Holothuriidae</taxon>
        <taxon>Holothuria</taxon>
    </lineage>
</organism>
<feature type="region of interest" description="Disordered" evidence="1">
    <location>
        <begin position="1"/>
        <end position="38"/>
    </location>
</feature>
<evidence type="ECO:0000256" key="1">
    <source>
        <dbReference type="SAM" id="MobiDB-lite"/>
    </source>
</evidence>
<dbReference type="EMBL" id="JAIZAY010000001">
    <property type="protein sequence ID" value="KAJ8051097.1"/>
    <property type="molecule type" value="Genomic_DNA"/>
</dbReference>
<feature type="compositionally biased region" description="Low complexity" evidence="1">
    <location>
        <begin position="18"/>
        <end position="28"/>
    </location>
</feature>
<dbReference type="Proteomes" id="UP001152320">
    <property type="component" value="Chromosome 1"/>
</dbReference>
<feature type="compositionally biased region" description="Polar residues" evidence="1">
    <location>
        <begin position="1"/>
        <end position="17"/>
    </location>
</feature>
<protein>
    <submittedName>
        <fullName evidence="2">Uncharacterized protein</fullName>
    </submittedName>
</protein>
<sequence length="151" mass="17030">MPTNQGKNPVTSRYTFRSQSPSSDRQQPNPSPPVGSAMSCDHDNMAEVIRNGIEEAFLSKAFQATLVESLVPAIAEAVREKICNDISQAFQLELDAKQAQFDEATGQIRSLRREISSVRALLDDQEQYSRRNCLPRFLAFLNQRTRQVLMI</sequence>
<evidence type="ECO:0000313" key="3">
    <source>
        <dbReference type="Proteomes" id="UP001152320"/>
    </source>
</evidence>
<keyword evidence="3" id="KW-1185">Reference proteome</keyword>
<dbReference type="OrthoDB" id="10066957at2759"/>
<accession>A0A9Q1CT34</accession>